<feature type="domain" description="HTH marR-type" evidence="2">
    <location>
        <begin position="1"/>
        <end position="140"/>
    </location>
</feature>
<dbReference type="Pfam" id="PF12802">
    <property type="entry name" value="MarR_2"/>
    <property type="match status" value="1"/>
</dbReference>
<dbReference type="InterPro" id="IPR039422">
    <property type="entry name" value="MarR/SlyA-like"/>
</dbReference>
<dbReference type="Proteomes" id="UP000562124">
    <property type="component" value="Unassembled WGS sequence"/>
</dbReference>
<comment type="caution">
    <text evidence="3">The sequence shown here is derived from an EMBL/GenBank/DDBJ whole genome shotgun (WGS) entry which is preliminary data.</text>
</comment>
<sequence>MTHAAMNAWESLLRAQITLMKEFAVDFRGGPVTMPEYDVLYTLTGFAGGQARLRDVAHNVRLSQPGLSRLVERMESDGLVHRTRDPADGRGTLVALTDRGRELQRRMGRIHARAIIERVGSSLEPGELEDLERLCTKLRLAGSEAGAEAESPDEDTQDPDDLDTEPLAAAGVDAG</sequence>
<name>A0A7Y0M1D1_CELFI</name>
<proteinExistence type="predicted"/>
<dbReference type="EMBL" id="JABCJJ010000028">
    <property type="protein sequence ID" value="NMR21268.1"/>
    <property type="molecule type" value="Genomic_DNA"/>
</dbReference>
<dbReference type="PANTHER" id="PTHR33164:SF57">
    <property type="entry name" value="MARR-FAMILY TRANSCRIPTIONAL REGULATOR"/>
    <property type="match status" value="1"/>
</dbReference>
<evidence type="ECO:0000259" key="2">
    <source>
        <dbReference type="PROSITE" id="PS50995"/>
    </source>
</evidence>
<dbReference type="PROSITE" id="PS50995">
    <property type="entry name" value="HTH_MARR_2"/>
    <property type="match status" value="1"/>
</dbReference>
<evidence type="ECO:0000313" key="3">
    <source>
        <dbReference type="EMBL" id="NMR21268.1"/>
    </source>
</evidence>
<dbReference type="PRINTS" id="PR00598">
    <property type="entry name" value="HTHMARR"/>
</dbReference>
<dbReference type="SMART" id="SM00347">
    <property type="entry name" value="HTH_MARR"/>
    <property type="match status" value="1"/>
</dbReference>
<accession>A0A7Y0M1D1</accession>
<dbReference type="InterPro" id="IPR036388">
    <property type="entry name" value="WH-like_DNA-bd_sf"/>
</dbReference>
<dbReference type="PANTHER" id="PTHR33164">
    <property type="entry name" value="TRANSCRIPTIONAL REGULATOR, MARR FAMILY"/>
    <property type="match status" value="1"/>
</dbReference>
<dbReference type="SUPFAM" id="SSF46785">
    <property type="entry name" value="Winged helix' DNA-binding domain"/>
    <property type="match status" value="1"/>
</dbReference>
<reference evidence="3 4" key="1">
    <citation type="submission" date="2020-04" db="EMBL/GenBank/DDBJ databases">
        <title>Sequencing and Assembly of C. fimi.</title>
        <authorList>
            <person name="Ramsey A.R."/>
        </authorList>
    </citation>
    <scope>NUCLEOTIDE SEQUENCE [LARGE SCALE GENOMIC DNA]</scope>
    <source>
        <strain evidence="3 4">SB</strain>
    </source>
</reference>
<protein>
    <submittedName>
        <fullName evidence="3">MarR family transcriptional regulator</fullName>
    </submittedName>
</protein>
<dbReference type="GO" id="GO:0003700">
    <property type="term" value="F:DNA-binding transcription factor activity"/>
    <property type="evidence" value="ECO:0007669"/>
    <property type="project" value="InterPro"/>
</dbReference>
<dbReference type="RefSeq" id="WP_169325639.1">
    <property type="nucleotide sequence ID" value="NZ_JABCJJ010000028.1"/>
</dbReference>
<dbReference type="GO" id="GO:0006950">
    <property type="term" value="P:response to stress"/>
    <property type="evidence" value="ECO:0007669"/>
    <property type="project" value="TreeGrafter"/>
</dbReference>
<dbReference type="Gene3D" id="1.10.10.10">
    <property type="entry name" value="Winged helix-like DNA-binding domain superfamily/Winged helix DNA-binding domain"/>
    <property type="match status" value="1"/>
</dbReference>
<organism evidence="3 4">
    <name type="scientific">Cellulomonas fimi</name>
    <dbReference type="NCBI Taxonomy" id="1708"/>
    <lineage>
        <taxon>Bacteria</taxon>
        <taxon>Bacillati</taxon>
        <taxon>Actinomycetota</taxon>
        <taxon>Actinomycetes</taxon>
        <taxon>Micrococcales</taxon>
        <taxon>Cellulomonadaceae</taxon>
        <taxon>Cellulomonas</taxon>
    </lineage>
</organism>
<evidence type="ECO:0000313" key="4">
    <source>
        <dbReference type="Proteomes" id="UP000562124"/>
    </source>
</evidence>
<feature type="compositionally biased region" description="Acidic residues" evidence="1">
    <location>
        <begin position="150"/>
        <end position="164"/>
    </location>
</feature>
<keyword evidence="4" id="KW-1185">Reference proteome</keyword>
<dbReference type="InterPro" id="IPR000835">
    <property type="entry name" value="HTH_MarR-typ"/>
</dbReference>
<gene>
    <name evidence="3" type="ORF">HIR71_13770</name>
</gene>
<dbReference type="AlphaFoldDB" id="A0A7Y0M1D1"/>
<evidence type="ECO:0000256" key="1">
    <source>
        <dbReference type="SAM" id="MobiDB-lite"/>
    </source>
</evidence>
<feature type="region of interest" description="Disordered" evidence="1">
    <location>
        <begin position="142"/>
        <end position="175"/>
    </location>
</feature>
<dbReference type="InterPro" id="IPR036390">
    <property type="entry name" value="WH_DNA-bd_sf"/>
</dbReference>